<dbReference type="InterPro" id="IPR037522">
    <property type="entry name" value="HD_GYP_dom"/>
</dbReference>
<evidence type="ECO:0000259" key="1">
    <source>
        <dbReference type="PROSITE" id="PS51832"/>
    </source>
</evidence>
<feature type="domain" description="HD-GYP" evidence="1">
    <location>
        <begin position="112"/>
        <end position="308"/>
    </location>
</feature>
<dbReference type="CDD" id="cd00077">
    <property type="entry name" value="HDc"/>
    <property type="match status" value="1"/>
</dbReference>
<keyword evidence="3" id="KW-1185">Reference proteome</keyword>
<evidence type="ECO:0000313" key="2">
    <source>
        <dbReference type="EMBL" id="XFO68168.1"/>
    </source>
</evidence>
<dbReference type="PANTHER" id="PTHR43155">
    <property type="entry name" value="CYCLIC DI-GMP PHOSPHODIESTERASE PA4108-RELATED"/>
    <property type="match status" value="1"/>
</dbReference>
<proteinExistence type="predicted"/>
<dbReference type="PANTHER" id="PTHR43155:SF2">
    <property type="entry name" value="CYCLIC DI-GMP PHOSPHODIESTERASE PA4108"/>
    <property type="match status" value="1"/>
</dbReference>
<accession>A0ABZ3IRQ8</accession>
<dbReference type="SUPFAM" id="SSF109604">
    <property type="entry name" value="HD-domain/PDEase-like"/>
    <property type="match status" value="1"/>
</dbReference>
<dbReference type="NCBIfam" id="TIGR00277">
    <property type="entry name" value="HDIG"/>
    <property type="match status" value="1"/>
</dbReference>
<sequence>MQKIAIPDLQPNMVVARNIYSTEGVLLLSADTVLNAMQIDRLQQFGLPSIYIKNPFTDTITYGDLIDTIPEVVREETRVQAVQLVNTAFKNLTVTQNLDTQQFKAISNFLLDDVIKNRGAMIHLTDIRARDGYTFGHSVNVCVLATLTGVQLGYDMINLKELALGALLHDAGKMLIPQEIIIKPAPLTTTERKLMEQHSDLGFDILRKHSDIPLVSAHIAFQHHEKFDGTGYTRGLVGTDIHEYARIVAIADVYDALTSDRPYKEGILPHEAYEIMMSLANTHFDPIILQTFLNYIALYPLGSIVQLNTGDIAVVTRVIPGLQTRPTLKFLLDASGRRLKNGPEIDLTKHLTIFITKVFTLTEVLQLGTNSPQQTNLHQPFEPSC</sequence>
<dbReference type="InterPro" id="IPR003607">
    <property type="entry name" value="HD/PDEase_dom"/>
</dbReference>
<name>A0ABZ3IRQ8_9FIRM</name>
<dbReference type="InterPro" id="IPR006675">
    <property type="entry name" value="HDIG_dom"/>
</dbReference>
<organism evidence="2 3">
    <name type="scientific">Sporomusa silvacetica DSM 10669</name>
    <dbReference type="NCBI Taxonomy" id="1123289"/>
    <lineage>
        <taxon>Bacteria</taxon>
        <taxon>Bacillati</taxon>
        <taxon>Bacillota</taxon>
        <taxon>Negativicutes</taxon>
        <taxon>Selenomonadales</taxon>
        <taxon>Sporomusaceae</taxon>
        <taxon>Sporomusa</taxon>
    </lineage>
</organism>
<dbReference type="Pfam" id="PF13487">
    <property type="entry name" value="HD_5"/>
    <property type="match status" value="1"/>
</dbReference>
<dbReference type="PROSITE" id="PS51832">
    <property type="entry name" value="HD_GYP"/>
    <property type="match status" value="1"/>
</dbReference>
<dbReference type="Proteomes" id="UP000216752">
    <property type="component" value="Chromosome"/>
</dbReference>
<evidence type="ECO:0000313" key="3">
    <source>
        <dbReference type="Proteomes" id="UP000216752"/>
    </source>
</evidence>
<dbReference type="RefSeq" id="WP_094603963.1">
    <property type="nucleotide sequence ID" value="NZ_CP155573.1"/>
</dbReference>
<reference evidence="2" key="1">
    <citation type="submission" date="2024-05" db="EMBL/GenBank/DDBJ databases">
        <title>Isolation and characterization of Sporomusa carbonis sp. nov., a carboxydotrophic hydrogenogen in the genus of Sporomusa isolated from a charcoal burning pile.</title>
        <authorList>
            <person name="Boeer T."/>
            <person name="Rosenbaum F."/>
            <person name="Eysell L."/>
            <person name="Mueller V."/>
            <person name="Daniel R."/>
            <person name="Poehlein A."/>
        </authorList>
    </citation>
    <scope>NUCLEOTIDE SEQUENCE [LARGE SCALE GENOMIC DNA]</scope>
    <source>
        <strain evidence="2">DSM 10669</strain>
    </source>
</reference>
<dbReference type="EMBL" id="CP155573">
    <property type="protein sequence ID" value="XFO68168.1"/>
    <property type="molecule type" value="Genomic_DNA"/>
</dbReference>
<dbReference type="SMART" id="SM00471">
    <property type="entry name" value="HDc"/>
    <property type="match status" value="1"/>
</dbReference>
<dbReference type="Gene3D" id="1.10.3210.10">
    <property type="entry name" value="Hypothetical protein af1432"/>
    <property type="match status" value="1"/>
</dbReference>
<gene>
    <name evidence="2" type="ORF">SPSIL_043880</name>
</gene>
<protein>
    <recommendedName>
        <fullName evidence="1">HD-GYP domain-containing protein</fullName>
    </recommendedName>
</protein>